<evidence type="ECO:0000313" key="2">
    <source>
        <dbReference type="Proteomes" id="UP000275836"/>
    </source>
</evidence>
<proteinExistence type="predicted"/>
<dbReference type="AlphaFoldDB" id="A0A3P2RFK0"/>
<comment type="caution">
    <text evidence="1">The sequence shown here is derived from an EMBL/GenBank/DDBJ whole genome shotgun (WGS) entry which is preliminary data.</text>
</comment>
<dbReference type="Pfam" id="PF06854">
    <property type="entry name" value="Phage_Gp15"/>
    <property type="match status" value="1"/>
</dbReference>
<protein>
    <recommendedName>
        <fullName evidence="3">Bacteriophage Gp15 protein</fullName>
    </recommendedName>
</protein>
<name>A0A3P2RFK0_WEIVI</name>
<gene>
    <name evidence="1" type="ORF">D3P96_02985</name>
</gene>
<dbReference type="EMBL" id="RHGY01000002">
    <property type="protein sequence ID" value="RRG18265.1"/>
    <property type="molecule type" value="Genomic_DNA"/>
</dbReference>
<evidence type="ECO:0000313" key="1">
    <source>
        <dbReference type="EMBL" id="RRG18265.1"/>
    </source>
</evidence>
<dbReference type="RefSeq" id="WP_124942909.1">
    <property type="nucleotide sequence ID" value="NZ_RHGY01000002.1"/>
</dbReference>
<sequence length="207" mass="23371">MLSLTEPSLTEVSYHGKEYPLNLTFDSVITLYGLLDDSDIASQVDALYQLLSPQGTVNDDNQLKLLLINTVLDYLSEKPYGTSGGAIDLAGNVLKSVDMPPDFDFEQDSAAIYASFRQYYGIDLNEERGHMHWDTFIALFDNLGAETPINRIRSIRNDDLSDYQGEDNVQRLQNMKELQSYYMLDSVREKLDEETTADPFAGIFGIK</sequence>
<dbReference type="OrthoDB" id="1758052at2"/>
<reference evidence="1 2" key="1">
    <citation type="submission" date="2018-10" db="EMBL/GenBank/DDBJ databases">
        <title>Draft genome sequence of Weissella viridescens UCO-SMC3.</title>
        <authorList>
            <person name="Garcia-Cancino A."/>
            <person name="Espinoza-Monje M."/>
            <person name="Albarracin L."/>
            <person name="Garcia-Castillo V."/>
            <person name="Campos-Martin J."/>
            <person name="Nakano Y."/>
            <person name="Guitierrez-Zamorano C."/>
            <person name="Ikeda-Ohtsubo W."/>
            <person name="Morita H."/>
            <person name="Kitazawa H."/>
            <person name="Villena J."/>
        </authorList>
    </citation>
    <scope>NUCLEOTIDE SEQUENCE [LARGE SCALE GENOMIC DNA]</scope>
    <source>
        <strain evidence="1 2">UCO-SMC3</strain>
    </source>
</reference>
<dbReference type="Proteomes" id="UP000275836">
    <property type="component" value="Unassembled WGS sequence"/>
</dbReference>
<evidence type="ECO:0008006" key="3">
    <source>
        <dbReference type="Google" id="ProtNLM"/>
    </source>
</evidence>
<accession>A0A3P2RFK0</accession>
<organism evidence="1 2">
    <name type="scientific">Weissella viridescens</name>
    <name type="common">Lactobacillus viridescens</name>
    <dbReference type="NCBI Taxonomy" id="1629"/>
    <lineage>
        <taxon>Bacteria</taxon>
        <taxon>Bacillati</taxon>
        <taxon>Bacillota</taxon>
        <taxon>Bacilli</taxon>
        <taxon>Lactobacillales</taxon>
        <taxon>Lactobacillaceae</taxon>
        <taxon>Weissella</taxon>
    </lineage>
</organism>
<dbReference type="InterPro" id="IPR009660">
    <property type="entry name" value="Phage_A500_Gp15"/>
</dbReference>